<dbReference type="AlphaFoldDB" id="A0A2P2KMJ5"/>
<proteinExistence type="predicted"/>
<name>A0A2P2KMJ5_RHIMU</name>
<evidence type="ECO:0000313" key="1">
    <source>
        <dbReference type="EMBL" id="MBX06943.1"/>
    </source>
</evidence>
<protein>
    <submittedName>
        <fullName evidence="1">Uncharacterized protein</fullName>
    </submittedName>
</protein>
<dbReference type="EMBL" id="GGEC01026459">
    <property type="protein sequence ID" value="MBX06943.1"/>
    <property type="molecule type" value="Transcribed_RNA"/>
</dbReference>
<reference evidence="1" key="1">
    <citation type="submission" date="2018-02" db="EMBL/GenBank/DDBJ databases">
        <title>Rhizophora mucronata_Transcriptome.</title>
        <authorList>
            <person name="Meera S.P."/>
            <person name="Sreeshan A."/>
            <person name="Augustine A."/>
        </authorList>
    </citation>
    <scope>NUCLEOTIDE SEQUENCE</scope>
    <source>
        <tissue evidence="1">Leaf</tissue>
    </source>
</reference>
<sequence length="22" mass="2552">MGSVCFLQNLLHFTSRFLILVI</sequence>
<accession>A0A2P2KMJ5</accession>
<organism evidence="1">
    <name type="scientific">Rhizophora mucronata</name>
    <name type="common">Asiatic mangrove</name>
    <dbReference type="NCBI Taxonomy" id="61149"/>
    <lineage>
        <taxon>Eukaryota</taxon>
        <taxon>Viridiplantae</taxon>
        <taxon>Streptophyta</taxon>
        <taxon>Embryophyta</taxon>
        <taxon>Tracheophyta</taxon>
        <taxon>Spermatophyta</taxon>
        <taxon>Magnoliopsida</taxon>
        <taxon>eudicotyledons</taxon>
        <taxon>Gunneridae</taxon>
        <taxon>Pentapetalae</taxon>
        <taxon>rosids</taxon>
        <taxon>fabids</taxon>
        <taxon>Malpighiales</taxon>
        <taxon>Rhizophoraceae</taxon>
        <taxon>Rhizophora</taxon>
    </lineage>
</organism>